<comment type="caution">
    <text evidence="9">The sequence shown here is derived from an EMBL/GenBank/DDBJ whole genome shotgun (WGS) entry which is preliminary data.</text>
</comment>
<dbReference type="PROSITE" id="PS51873">
    <property type="entry name" value="TRIAD"/>
    <property type="match status" value="1"/>
</dbReference>
<organism evidence="9 10">
    <name type="scientific">Pholiota conissans</name>
    <dbReference type="NCBI Taxonomy" id="109636"/>
    <lineage>
        <taxon>Eukaryota</taxon>
        <taxon>Fungi</taxon>
        <taxon>Dikarya</taxon>
        <taxon>Basidiomycota</taxon>
        <taxon>Agaricomycotina</taxon>
        <taxon>Agaricomycetes</taxon>
        <taxon>Agaricomycetidae</taxon>
        <taxon>Agaricales</taxon>
        <taxon>Agaricineae</taxon>
        <taxon>Strophariaceae</taxon>
        <taxon>Pholiota</taxon>
    </lineage>
</organism>
<dbReference type="InterPro" id="IPR047548">
    <property type="entry name" value="Rcat_RBR_RNF14"/>
</dbReference>
<proteinExistence type="predicted"/>
<dbReference type="Pfam" id="PF22191">
    <property type="entry name" value="IBR_1"/>
    <property type="match status" value="1"/>
</dbReference>
<dbReference type="InterPro" id="IPR044066">
    <property type="entry name" value="TRIAD_supradom"/>
</dbReference>
<evidence type="ECO:0000313" key="9">
    <source>
        <dbReference type="EMBL" id="KAF9480440.1"/>
    </source>
</evidence>
<dbReference type="Gene3D" id="1.20.120.1750">
    <property type="match status" value="1"/>
</dbReference>
<evidence type="ECO:0000256" key="7">
    <source>
        <dbReference type="ARBA" id="ARBA00022833"/>
    </source>
</evidence>
<evidence type="ECO:0000256" key="2">
    <source>
        <dbReference type="ARBA" id="ARBA00022679"/>
    </source>
</evidence>
<evidence type="ECO:0000256" key="1">
    <source>
        <dbReference type="ARBA" id="ARBA00004906"/>
    </source>
</evidence>
<dbReference type="CDD" id="cd20354">
    <property type="entry name" value="Rcat_RBR_RNF14"/>
    <property type="match status" value="1"/>
</dbReference>
<keyword evidence="10" id="KW-1185">Reference proteome</keyword>
<keyword evidence="3" id="KW-0479">Metal-binding</keyword>
<evidence type="ECO:0000256" key="4">
    <source>
        <dbReference type="ARBA" id="ARBA00022737"/>
    </source>
</evidence>
<keyword evidence="7" id="KW-0862">Zinc</keyword>
<dbReference type="InterPro" id="IPR031127">
    <property type="entry name" value="E3_UB_ligase_RBR"/>
</dbReference>
<accession>A0A9P5Z5K4</accession>
<evidence type="ECO:0000256" key="6">
    <source>
        <dbReference type="ARBA" id="ARBA00022786"/>
    </source>
</evidence>
<dbReference type="AlphaFoldDB" id="A0A9P5Z5K4"/>
<name>A0A9P5Z5K4_9AGAR</name>
<dbReference type="GO" id="GO:0004842">
    <property type="term" value="F:ubiquitin-protein transferase activity"/>
    <property type="evidence" value="ECO:0007669"/>
    <property type="project" value="InterPro"/>
</dbReference>
<sequence length="110" mass="12688">MRYGKATVMRLLAQHEERKATESWITESTSVCPGCRSHVQKSEGCNHMSCTRCTHHFCYRCGVQLSAQNPYAHFSIRGTYCYQKLFAADEDQNMEEPNLFAEDEEETFPP</sequence>
<keyword evidence="4" id="KW-0677">Repeat</keyword>
<reference evidence="9" key="1">
    <citation type="submission" date="2020-11" db="EMBL/GenBank/DDBJ databases">
        <authorList>
            <consortium name="DOE Joint Genome Institute"/>
            <person name="Ahrendt S."/>
            <person name="Riley R."/>
            <person name="Andreopoulos W."/>
            <person name="Labutti K."/>
            <person name="Pangilinan J."/>
            <person name="Ruiz-Duenas F.J."/>
            <person name="Barrasa J.M."/>
            <person name="Sanchez-Garcia M."/>
            <person name="Camarero S."/>
            <person name="Miyauchi S."/>
            <person name="Serrano A."/>
            <person name="Linde D."/>
            <person name="Babiker R."/>
            <person name="Drula E."/>
            <person name="Ayuso-Fernandez I."/>
            <person name="Pacheco R."/>
            <person name="Padilla G."/>
            <person name="Ferreira P."/>
            <person name="Barriuso J."/>
            <person name="Kellner H."/>
            <person name="Castanera R."/>
            <person name="Alfaro M."/>
            <person name="Ramirez L."/>
            <person name="Pisabarro A.G."/>
            <person name="Kuo A."/>
            <person name="Tritt A."/>
            <person name="Lipzen A."/>
            <person name="He G."/>
            <person name="Yan M."/>
            <person name="Ng V."/>
            <person name="Cullen D."/>
            <person name="Martin F."/>
            <person name="Rosso M.-N."/>
            <person name="Henrissat B."/>
            <person name="Hibbett D."/>
            <person name="Martinez A.T."/>
            <person name="Grigoriev I.V."/>
        </authorList>
    </citation>
    <scope>NUCLEOTIDE SEQUENCE</scope>
    <source>
        <strain evidence="9">CIRM-BRFM 674</strain>
    </source>
</reference>
<keyword evidence="6" id="KW-0833">Ubl conjugation pathway</keyword>
<evidence type="ECO:0000256" key="3">
    <source>
        <dbReference type="ARBA" id="ARBA00022723"/>
    </source>
</evidence>
<evidence type="ECO:0000256" key="5">
    <source>
        <dbReference type="ARBA" id="ARBA00022771"/>
    </source>
</evidence>
<keyword evidence="5" id="KW-0863">Zinc-finger</keyword>
<dbReference type="GO" id="GO:0016567">
    <property type="term" value="P:protein ubiquitination"/>
    <property type="evidence" value="ECO:0007669"/>
    <property type="project" value="InterPro"/>
</dbReference>
<dbReference type="GO" id="GO:0008270">
    <property type="term" value="F:zinc ion binding"/>
    <property type="evidence" value="ECO:0007669"/>
    <property type="project" value="UniProtKB-KW"/>
</dbReference>
<protein>
    <recommendedName>
        <fullName evidence="8">RING-type domain-containing protein</fullName>
    </recommendedName>
</protein>
<keyword evidence="2" id="KW-0808">Transferase</keyword>
<dbReference type="OrthoDB" id="1431934at2759"/>
<evidence type="ECO:0000259" key="8">
    <source>
        <dbReference type="PROSITE" id="PS51873"/>
    </source>
</evidence>
<gene>
    <name evidence="9" type="ORF">BDN70DRAFT_612528</name>
</gene>
<dbReference type="PANTHER" id="PTHR11685">
    <property type="entry name" value="RBR FAMILY RING FINGER AND IBR DOMAIN-CONTAINING"/>
    <property type="match status" value="1"/>
</dbReference>
<dbReference type="Proteomes" id="UP000807469">
    <property type="component" value="Unassembled WGS sequence"/>
</dbReference>
<dbReference type="SUPFAM" id="SSF57850">
    <property type="entry name" value="RING/U-box"/>
    <property type="match status" value="1"/>
</dbReference>
<evidence type="ECO:0000313" key="10">
    <source>
        <dbReference type="Proteomes" id="UP000807469"/>
    </source>
</evidence>
<feature type="domain" description="RING-type" evidence="8">
    <location>
        <begin position="1"/>
        <end position="85"/>
    </location>
</feature>
<comment type="pathway">
    <text evidence="1">Protein modification; protein ubiquitination.</text>
</comment>
<dbReference type="EMBL" id="MU155194">
    <property type="protein sequence ID" value="KAF9480440.1"/>
    <property type="molecule type" value="Genomic_DNA"/>
</dbReference>